<feature type="transmembrane region" description="Helical" evidence="1">
    <location>
        <begin position="71"/>
        <end position="88"/>
    </location>
</feature>
<keyword evidence="3" id="KW-1185">Reference proteome</keyword>
<dbReference type="Proteomes" id="UP000014978">
    <property type="component" value="Unassembled WGS sequence"/>
</dbReference>
<dbReference type="VEuPathDB" id="MicrosporidiaDB:SLOPH_594"/>
<evidence type="ECO:0000313" key="3">
    <source>
        <dbReference type="Proteomes" id="UP000014978"/>
    </source>
</evidence>
<dbReference type="AlphaFoldDB" id="S7XV93"/>
<name>S7XV93_SPRLO</name>
<protein>
    <recommendedName>
        <fullName evidence="4">Transmembrane protein</fullName>
    </recommendedName>
</protein>
<keyword evidence="1" id="KW-0472">Membrane</keyword>
<feature type="transmembrane region" description="Helical" evidence="1">
    <location>
        <begin position="100"/>
        <end position="118"/>
    </location>
</feature>
<dbReference type="InParanoid" id="S7XV93"/>
<dbReference type="HOGENOM" id="CLU_1541102_0_0_1"/>
<accession>S7XV93</accession>
<reference evidence="3" key="1">
    <citation type="journal article" date="2013" name="PLoS Genet.">
        <title>The genome of Spraguea lophii and the basis of host-microsporidian interactions.</title>
        <authorList>
            <person name="Campbell S.E."/>
            <person name="Williams T.A."/>
            <person name="Yousuf A."/>
            <person name="Soanes D.M."/>
            <person name="Paszkiewicz K.H."/>
            <person name="Williams B.A.P."/>
        </authorList>
    </citation>
    <scope>NUCLEOTIDE SEQUENCE [LARGE SCALE GENOMIC DNA]</scope>
    <source>
        <strain evidence="3">42_110</strain>
    </source>
</reference>
<proteinExistence type="predicted"/>
<keyword evidence="1" id="KW-1133">Transmembrane helix</keyword>
<comment type="caution">
    <text evidence="2">The sequence shown here is derived from an EMBL/GenBank/DDBJ whole genome shotgun (WGS) entry which is preliminary data.</text>
</comment>
<keyword evidence="1" id="KW-0812">Transmembrane</keyword>
<organism evidence="2 3">
    <name type="scientific">Spraguea lophii (strain 42_110)</name>
    <name type="common">Microsporidian parasite</name>
    <dbReference type="NCBI Taxonomy" id="1358809"/>
    <lineage>
        <taxon>Eukaryota</taxon>
        <taxon>Fungi</taxon>
        <taxon>Fungi incertae sedis</taxon>
        <taxon>Microsporidia</taxon>
        <taxon>Spragueidae</taxon>
        <taxon>Spraguea</taxon>
    </lineage>
</organism>
<sequence>MNRVIINHTRNRRFIFCIYSCYHRGNMTKSKITISRFNFHLRFIGIYSIIILAQILCFCWIAKVANISQNAQIHVATSGMIFFGQWYLIDGVMNENAFQVLTYAFFFVYIVAFLYVPTRKYGSSYYAALSVMAVLLIISTVYAFFYIKRCYSDFMWIYYKKIGGSEKVKSKLFF</sequence>
<evidence type="ECO:0008006" key="4">
    <source>
        <dbReference type="Google" id="ProtNLM"/>
    </source>
</evidence>
<gene>
    <name evidence="2" type="ORF">SLOPH_594</name>
</gene>
<dbReference type="OMA" id="MNENAFQ"/>
<feature type="transmembrane region" description="Helical" evidence="1">
    <location>
        <begin position="39"/>
        <end position="65"/>
    </location>
</feature>
<evidence type="ECO:0000256" key="1">
    <source>
        <dbReference type="SAM" id="Phobius"/>
    </source>
</evidence>
<dbReference type="EMBL" id="ATCN01000111">
    <property type="protein sequence ID" value="EPR79793.1"/>
    <property type="molecule type" value="Genomic_DNA"/>
</dbReference>
<evidence type="ECO:0000313" key="2">
    <source>
        <dbReference type="EMBL" id="EPR79793.1"/>
    </source>
</evidence>
<feature type="transmembrane region" description="Helical" evidence="1">
    <location>
        <begin position="124"/>
        <end position="147"/>
    </location>
</feature>